<evidence type="ECO:0000313" key="2">
    <source>
        <dbReference type="EMBL" id="MBW61158.1"/>
    </source>
</evidence>
<evidence type="ECO:0000256" key="1">
    <source>
        <dbReference type="SAM" id="SignalP"/>
    </source>
</evidence>
<proteinExistence type="predicted"/>
<protein>
    <submittedName>
        <fullName evidence="2">Putative secreted protein</fullName>
    </submittedName>
</protein>
<keyword evidence="1" id="KW-0732">Signal</keyword>
<reference evidence="2" key="1">
    <citation type="submission" date="2018-01" db="EMBL/GenBank/DDBJ databases">
        <title>An insight into the sialome of Amazonian anophelines.</title>
        <authorList>
            <person name="Ribeiro J.M."/>
            <person name="Scarpassa V."/>
            <person name="Calvo E."/>
        </authorList>
    </citation>
    <scope>NUCLEOTIDE SEQUENCE</scope>
    <source>
        <tissue evidence="2">Salivary glands</tissue>
    </source>
</reference>
<sequence length="123" mass="13581">MCATGANGEILWIPFLCAAFLWRPRGWASGRKVGLLSRYSAPHPSGAARVESRVRLGLSPGSRSRSICRWRERVERIDHRAAPLSVASLLEHLPPPFWAGDGHLVAIQRCVECCEAPEATTKH</sequence>
<dbReference type="AlphaFoldDB" id="A0A2M4C874"/>
<accession>A0A2M4C874</accession>
<feature type="chain" id="PRO_5014805097" evidence="1">
    <location>
        <begin position="29"/>
        <end position="123"/>
    </location>
</feature>
<organism evidence="2">
    <name type="scientific">Anopheles marajoara</name>
    <dbReference type="NCBI Taxonomy" id="58244"/>
    <lineage>
        <taxon>Eukaryota</taxon>
        <taxon>Metazoa</taxon>
        <taxon>Ecdysozoa</taxon>
        <taxon>Arthropoda</taxon>
        <taxon>Hexapoda</taxon>
        <taxon>Insecta</taxon>
        <taxon>Pterygota</taxon>
        <taxon>Neoptera</taxon>
        <taxon>Endopterygota</taxon>
        <taxon>Diptera</taxon>
        <taxon>Nematocera</taxon>
        <taxon>Culicoidea</taxon>
        <taxon>Culicidae</taxon>
        <taxon>Anophelinae</taxon>
        <taxon>Anopheles</taxon>
    </lineage>
</organism>
<dbReference type="EMBL" id="GGFJ01012017">
    <property type="protein sequence ID" value="MBW61158.1"/>
    <property type="molecule type" value="Transcribed_RNA"/>
</dbReference>
<feature type="signal peptide" evidence="1">
    <location>
        <begin position="1"/>
        <end position="28"/>
    </location>
</feature>
<name>A0A2M4C874_9DIPT</name>